<keyword evidence="3" id="KW-1185">Reference proteome</keyword>
<dbReference type="Proteomes" id="UP000297245">
    <property type="component" value="Unassembled WGS sequence"/>
</dbReference>
<protein>
    <submittedName>
        <fullName evidence="2">Uncharacterized protein</fullName>
    </submittedName>
</protein>
<dbReference type="OrthoDB" id="2984690at2759"/>
<feature type="compositionally biased region" description="Low complexity" evidence="1">
    <location>
        <begin position="393"/>
        <end position="410"/>
    </location>
</feature>
<proteinExistence type="predicted"/>
<reference evidence="2 3" key="1">
    <citation type="journal article" date="2019" name="Nat. Ecol. Evol.">
        <title>Megaphylogeny resolves global patterns of mushroom evolution.</title>
        <authorList>
            <person name="Varga T."/>
            <person name="Krizsan K."/>
            <person name="Foldi C."/>
            <person name="Dima B."/>
            <person name="Sanchez-Garcia M."/>
            <person name="Sanchez-Ramirez S."/>
            <person name="Szollosi G.J."/>
            <person name="Szarkandi J.G."/>
            <person name="Papp V."/>
            <person name="Albert L."/>
            <person name="Andreopoulos W."/>
            <person name="Angelini C."/>
            <person name="Antonin V."/>
            <person name="Barry K.W."/>
            <person name="Bougher N.L."/>
            <person name="Buchanan P."/>
            <person name="Buyck B."/>
            <person name="Bense V."/>
            <person name="Catcheside P."/>
            <person name="Chovatia M."/>
            <person name="Cooper J."/>
            <person name="Damon W."/>
            <person name="Desjardin D."/>
            <person name="Finy P."/>
            <person name="Geml J."/>
            <person name="Haridas S."/>
            <person name="Hughes K."/>
            <person name="Justo A."/>
            <person name="Karasinski D."/>
            <person name="Kautmanova I."/>
            <person name="Kiss B."/>
            <person name="Kocsube S."/>
            <person name="Kotiranta H."/>
            <person name="LaButti K.M."/>
            <person name="Lechner B.E."/>
            <person name="Liimatainen K."/>
            <person name="Lipzen A."/>
            <person name="Lukacs Z."/>
            <person name="Mihaltcheva S."/>
            <person name="Morgado L.N."/>
            <person name="Niskanen T."/>
            <person name="Noordeloos M.E."/>
            <person name="Ohm R.A."/>
            <person name="Ortiz-Santana B."/>
            <person name="Ovrebo C."/>
            <person name="Racz N."/>
            <person name="Riley R."/>
            <person name="Savchenko A."/>
            <person name="Shiryaev A."/>
            <person name="Soop K."/>
            <person name="Spirin V."/>
            <person name="Szebenyi C."/>
            <person name="Tomsovsky M."/>
            <person name="Tulloss R.E."/>
            <person name="Uehling J."/>
            <person name="Grigoriev I.V."/>
            <person name="Vagvolgyi C."/>
            <person name="Papp T."/>
            <person name="Martin F.M."/>
            <person name="Miettinen O."/>
            <person name="Hibbett D.S."/>
            <person name="Nagy L.G."/>
        </authorList>
    </citation>
    <scope>NUCLEOTIDE SEQUENCE [LARGE SCALE GENOMIC DNA]</scope>
    <source>
        <strain evidence="2 3">CBS 962.96</strain>
    </source>
</reference>
<accession>A0A4S8MRM8</accession>
<evidence type="ECO:0000313" key="2">
    <source>
        <dbReference type="EMBL" id="THV05491.1"/>
    </source>
</evidence>
<evidence type="ECO:0000313" key="3">
    <source>
        <dbReference type="Proteomes" id="UP000297245"/>
    </source>
</evidence>
<sequence>MASFNESTGRVELPPPVKNRPKNPLRASDYDPIATERGTFTEIDSESLASSYRRELQSKREANTLLYKLLRTDQRAFLSGSAANIMQATHIVNTIRRTKKTQTVEDVKALKLKIETRLTILEFTGKKRFNLDSRPNLLLLQIDEHYALEKYGLIAFSPGKARVQELISKLKDDNTEWDTRVAMAMATSMEEVLQQTNFLRRIERNLDFSASSVYNAGTVEWEVVVLYPNDFRPDEQVFMALDPRKRTIRHPKTRECPPALRREDWIECSVLDDPSSCDPPRLGHGNIPLTLSLSNCRQQDEQISLFAMIVNLHSKLLAYKHTNHSGDQRLLELANCVDNLVELIFHIPPRYPLVVPDWIAMTKDVENVDVKMSQSDFGGASRPRVGSDRDSDGSVGSDSDGSDNDSYGNGPEPTYSTGLTQSEYDILFDRHDSPSLTDRQRQRNFMQILYGPRGATFPSFTCSP</sequence>
<dbReference type="AlphaFoldDB" id="A0A4S8MRM8"/>
<feature type="region of interest" description="Disordered" evidence="1">
    <location>
        <begin position="1"/>
        <end position="33"/>
    </location>
</feature>
<evidence type="ECO:0000256" key="1">
    <source>
        <dbReference type="SAM" id="MobiDB-lite"/>
    </source>
</evidence>
<gene>
    <name evidence="2" type="ORF">K435DRAFT_834836</name>
</gene>
<name>A0A4S8MRM8_DENBC</name>
<dbReference type="EMBL" id="ML179049">
    <property type="protein sequence ID" value="THV05491.1"/>
    <property type="molecule type" value="Genomic_DNA"/>
</dbReference>
<organism evidence="2 3">
    <name type="scientific">Dendrothele bispora (strain CBS 962.96)</name>
    <dbReference type="NCBI Taxonomy" id="1314807"/>
    <lineage>
        <taxon>Eukaryota</taxon>
        <taxon>Fungi</taxon>
        <taxon>Dikarya</taxon>
        <taxon>Basidiomycota</taxon>
        <taxon>Agaricomycotina</taxon>
        <taxon>Agaricomycetes</taxon>
        <taxon>Agaricomycetidae</taxon>
        <taxon>Agaricales</taxon>
        <taxon>Agaricales incertae sedis</taxon>
        <taxon>Dendrothele</taxon>
    </lineage>
</organism>
<feature type="region of interest" description="Disordered" evidence="1">
    <location>
        <begin position="372"/>
        <end position="418"/>
    </location>
</feature>